<dbReference type="InterPro" id="IPR018490">
    <property type="entry name" value="cNMP-bd_dom_sf"/>
</dbReference>
<protein>
    <submittedName>
        <fullName evidence="1">Crp/Fnr family transcriptional regulator</fullName>
    </submittedName>
</protein>
<accession>A0ABV6HIF0</accession>
<sequence>MQFEDFFDILDNKRMLKNDFRQQVRSLLMIRYFEKGDLWQGEQNSAMEIPFVHKGTAVGFRPLDGKRQICNLWEQGEIIICGNNIFGENKDKAIYVQFLELSSTYVLNTLDIIKLCNRHGDARFMVQYFLAKAFKRMEDQNYRLSYLSPEKHLDVVIRSTVTTHFIERVIFSLLQNSMLWKN</sequence>
<keyword evidence="2" id="KW-1185">Reference proteome</keyword>
<proteinExistence type="predicted"/>
<reference evidence="1 2" key="1">
    <citation type="submission" date="2024-09" db="EMBL/GenBank/DDBJ databases">
        <authorList>
            <person name="Sun Q."/>
            <person name="Mori K."/>
        </authorList>
    </citation>
    <scope>NUCLEOTIDE SEQUENCE [LARGE SCALE GENOMIC DNA]</scope>
    <source>
        <strain evidence="1 2">CCM 7765</strain>
    </source>
</reference>
<organism evidence="1 2">
    <name type="scientific">Olivibacter oleidegradans</name>
    <dbReference type="NCBI Taxonomy" id="760123"/>
    <lineage>
        <taxon>Bacteria</taxon>
        <taxon>Pseudomonadati</taxon>
        <taxon>Bacteroidota</taxon>
        <taxon>Sphingobacteriia</taxon>
        <taxon>Sphingobacteriales</taxon>
        <taxon>Sphingobacteriaceae</taxon>
        <taxon>Olivibacter</taxon>
    </lineage>
</organism>
<gene>
    <name evidence="1" type="ORF">ACFFI0_10085</name>
</gene>
<dbReference type="SUPFAM" id="SSF51206">
    <property type="entry name" value="cAMP-binding domain-like"/>
    <property type="match status" value="1"/>
</dbReference>
<evidence type="ECO:0000313" key="2">
    <source>
        <dbReference type="Proteomes" id="UP001589774"/>
    </source>
</evidence>
<dbReference type="Gene3D" id="2.60.120.10">
    <property type="entry name" value="Jelly Rolls"/>
    <property type="match status" value="1"/>
</dbReference>
<comment type="caution">
    <text evidence="1">The sequence shown here is derived from an EMBL/GenBank/DDBJ whole genome shotgun (WGS) entry which is preliminary data.</text>
</comment>
<dbReference type="InterPro" id="IPR014710">
    <property type="entry name" value="RmlC-like_jellyroll"/>
</dbReference>
<evidence type="ECO:0000313" key="1">
    <source>
        <dbReference type="EMBL" id="MFC0318661.1"/>
    </source>
</evidence>
<dbReference type="Proteomes" id="UP001589774">
    <property type="component" value="Unassembled WGS sequence"/>
</dbReference>
<name>A0ABV6HIF0_9SPHI</name>
<dbReference type="EMBL" id="JBHLWO010000002">
    <property type="protein sequence ID" value="MFC0318661.1"/>
    <property type="molecule type" value="Genomic_DNA"/>
</dbReference>